<evidence type="ECO:0000313" key="3">
    <source>
        <dbReference type="Proteomes" id="UP001189429"/>
    </source>
</evidence>
<dbReference type="EMBL" id="CAUYUJ010001830">
    <property type="protein sequence ID" value="CAK0797841.1"/>
    <property type="molecule type" value="Genomic_DNA"/>
</dbReference>
<name>A0ABN9Q0L7_9DINO</name>
<feature type="compositionally biased region" description="Basic residues" evidence="1">
    <location>
        <begin position="74"/>
        <end position="84"/>
    </location>
</feature>
<evidence type="ECO:0000313" key="2">
    <source>
        <dbReference type="EMBL" id="CAK0797841.1"/>
    </source>
</evidence>
<feature type="compositionally biased region" description="Acidic residues" evidence="1">
    <location>
        <begin position="98"/>
        <end position="107"/>
    </location>
</feature>
<protein>
    <submittedName>
        <fullName evidence="2">Uncharacterized protein</fullName>
    </submittedName>
</protein>
<proteinExistence type="predicted"/>
<keyword evidence="3" id="KW-1185">Reference proteome</keyword>
<evidence type="ECO:0000256" key="1">
    <source>
        <dbReference type="SAM" id="MobiDB-lite"/>
    </source>
</evidence>
<feature type="compositionally biased region" description="Low complexity" evidence="1">
    <location>
        <begin position="53"/>
        <end position="73"/>
    </location>
</feature>
<feature type="region of interest" description="Disordered" evidence="1">
    <location>
        <begin position="193"/>
        <end position="232"/>
    </location>
</feature>
<feature type="region of interest" description="Disordered" evidence="1">
    <location>
        <begin position="1"/>
        <end position="116"/>
    </location>
</feature>
<accession>A0ABN9Q0L7</accession>
<feature type="non-terminal residue" evidence="2">
    <location>
        <position position="1"/>
    </location>
</feature>
<sequence>LSFSPLFRAARPLQLLGPSPPRGPHSAGAWRGPSHRRPLRGRASCSSEACEPRSTSGSWASLSSRSRTSAPPLRGRRGPRRPSPLRRGWERRETGEGSPEEEEEEDGESAKGRCRGRCWSPRCARAHAPAAPAPAALPLHRADTGLARDVKPAARLWKKREAGIDYGKRAAWDKPSWHSKVINAETQNVVKPWIRRAQGADQKERGARQDTARAGGPWAALRSAPSLGGSTP</sequence>
<reference evidence="2" key="1">
    <citation type="submission" date="2023-10" db="EMBL/GenBank/DDBJ databases">
        <authorList>
            <person name="Chen Y."/>
            <person name="Shah S."/>
            <person name="Dougan E. K."/>
            <person name="Thang M."/>
            <person name="Chan C."/>
        </authorList>
    </citation>
    <scope>NUCLEOTIDE SEQUENCE [LARGE SCALE GENOMIC DNA]</scope>
</reference>
<organism evidence="2 3">
    <name type="scientific">Prorocentrum cordatum</name>
    <dbReference type="NCBI Taxonomy" id="2364126"/>
    <lineage>
        <taxon>Eukaryota</taxon>
        <taxon>Sar</taxon>
        <taxon>Alveolata</taxon>
        <taxon>Dinophyceae</taxon>
        <taxon>Prorocentrales</taxon>
        <taxon>Prorocentraceae</taxon>
        <taxon>Prorocentrum</taxon>
    </lineage>
</organism>
<gene>
    <name evidence="2" type="ORF">PCOR1329_LOCUS6804</name>
</gene>
<feature type="compositionally biased region" description="Basic and acidic residues" evidence="1">
    <location>
        <begin position="201"/>
        <end position="211"/>
    </location>
</feature>
<dbReference type="Proteomes" id="UP001189429">
    <property type="component" value="Unassembled WGS sequence"/>
</dbReference>
<comment type="caution">
    <text evidence="2">The sequence shown here is derived from an EMBL/GenBank/DDBJ whole genome shotgun (WGS) entry which is preliminary data.</text>
</comment>